<dbReference type="SFLD" id="SFLDG01140">
    <property type="entry name" value="C2.B:_Phosphomannomutase_and_P"/>
    <property type="match status" value="1"/>
</dbReference>
<organism evidence="1 2">
    <name type="scientific">Cutibacterium granulosum</name>
    <dbReference type="NCBI Taxonomy" id="33011"/>
    <lineage>
        <taxon>Bacteria</taxon>
        <taxon>Bacillati</taxon>
        <taxon>Actinomycetota</taxon>
        <taxon>Actinomycetes</taxon>
        <taxon>Propionibacteriales</taxon>
        <taxon>Propionibacteriaceae</taxon>
        <taxon>Cutibacterium</taxon>
    </lineage>
</organism>
<dbReference type="Pfam" id="PF08282">
    <property type="entry name" value="Hydrolase_3"/>
    <property type="match status" value="1"/>
</dbReference>
<dbReference type="EC" id="3.1.3.-" evidence="1"/>
<dbReference type="PANTHER" id="PTHR10000">
    <property type="entry name" value="PHOSPHOSERINE PHOSPHATASE"/>
    <property type="match status" value="1"/>
</dbReference>
<dbReference type="SUPFAM" id="SSF56784">
    <property type="entry name" value="HAD-like"/>
    <property type="match status" value="1"/>
</dbReference>
<dbReference type="GO" id="GO:0000287">
    <property type="term" value="F:magnesium ion binding"/>
    <property type="evidence" value="ECO:0007669"/>
    <property type="project" value="TreeGrafter"/>
</dbReference>
<evidence type="ECO:0000313" key="2">
    <source>
        <dbReference type="Proteomes" id="UP000215332"/>
    </source>
</evidence>
<dbReference type="PANTHER" id="PTHR10000:SF8">
    <property type="entry name" value="HAD SUPERFAMILY HYDROLASE-LIKE, TYPE 3"/>
    <property type="match status" value="1"/>
</dbReference>
<gene>
    <name evidence="1" type="primary">yidA</name>
    <name evidence="1" type="ORF">SAMEA4412665_00603</name>
</gene>
<evidence type="ECO:0000313" key="1">
    <source>
        <dbReference type="EMBL" id="SNV31395.1"/>
    </source>
</evidence>
<dbReference type="GO" id="GO:0005829">
    <property type="term" value="C:cytosol"/>
    <property type="evidence" value="ECO:0007669"/>
    <property type="project" value="TreeGrafter"/>
</dbReference>
<dbReference type="AlphaFoldDB" id="A0A239W9U5"/>
<dbReference type="EMBL" id="LT906441">
    <property type="protein sequence ID" value="SNV31395.1"/>
    <property type="molecule type" value="Genomic_DNA"/>
</dbReference>
<dbReference type="PROSITE" id="PS01228">
    <property type="entry name" value="COF_1"/>
    <property type="match status" value="1"/>
</dbReference>
<name>A0A239W9U5_9ACTN</name>
<dbReference type="InterPro" id="IPR023214">
    <property type="entry name" value="HAD_sf"/>
</dbReference>
<dbReference type="KEGG" id="cgrn:4412665_00603"/>
<keyword evidence="1" id="KW-0378">Hydrolase</keyword>
<dbReference type="Gene3D" id="3.30.1240.10">
    <property type="match status" value="1"/>
</dbReference>
<dbReference type="InterPro" id="IPR036412">
    <property type="entry name" value="HAD-like_sf"/>
</dbReference>
<sequence>MLVLIATDLDGTLLTGDKQLSSRTRRMLAAAARAGVPVVPVTARQIHGLSEWRDVLTSWALCSNGAICWNLADETILFRQLMDAQMCQRFTQDLLKVAPGTVFATIRDDGEEFVSQTGYAELADVADHNRDPRTMPSLPLEDVVAQDCLKLVARHPSMPVDELARLAVSVGGDQVHVTTSGVPMLEISPAGVTKDSGLALLCEHLGVDRADVVAFGDGANDVEMLTWAGTSWAVGNAVAQAKAAADHVAESNDDDGVAQIVEGLLKRL</sequence>
<dbReference type="NCBIfam" id="TIGR01484">
    <property type="entry name" value="HAD-SF-IIB"/>
    <property type="match status" value="1"/>
</dbReference>
<dbReference type="Gene3D" id="3.40.50.1000">
    <property type="entry name" value="HAD superfamily/HAD-like"/>
    <property type="match status" value="1"/>
</dbReference>
<dbReference type="eggNOG" id="COG0561">
    <property type="taxonomic scope" value="Bacteria"/>
</dbReference>
<protein>
    <submittedName>
        <fullName evidence="1">Phosphatase YidA</fullName>
        <ecNumber evidence="1">3.1.3.-</ecNumber>
    </submittedName>
</protein>
<dbReference type="InterPro" id="IPR006379">
    <property type="entry name" value="HAD-SF_hydro_IIB"/>
</dbReference>
<dbReference type="Proteomes" id="UP000215332">
    <property type="component" value="Chromosome 1"/>
</dbReference>
<reference evidence="1 2" key="1">
    <citation type="submission" date="2017-06" db="EMBL/GenBank/DDBJ databases">
        <authorList>
            <consortium name="Pathogen Informatics"/>
        </authorList>
    </citation>
    <scope>NUCLEOTIDE SEQUENCE [LARGE SCALE GENOMIC DNA]</scope>
    <source>
        <strain evidence="1 2">NCTC11865</strain>
    </source>
</reference>
<dbReference type="SFLD" id="SFLDS00003">
    <property type="entry name" value="Haloacid_Dehalogenase"/>
    <property type="match status" value="1"/>
</dbReference>
<accession>A0A239W9U5</accession>
<dbReference type="GO" id="GO:0016791">
    <property type="term" value="F:phosphatase activity"/>
    <property type="evidence" value="ECO:0007669"/>
    <property type="project" value="TreeGrafter"/>
</dbReference>
<proteinExistence type="predicted"/>